<dbReference type="SMART" id="SM00315">
    <property type="entry name" value="RGS"/>
    <property type="match status" value="1"/>
</dbReference>
<dbReference type="CDD" id="cd08742">
    <property type="entry name" value="RGS_RGS12"/>
    <property type="match status" value="1"/>
</dbReference>
<reference evidence="8" key="2">
    <citation type="submission" date="2025-09" db="UniProtKB">
        <authorList>
            <consortium name="Ensembl"/>
        </authorList>
    </citation>
    <scope>IDENTIFICATION</scope>
</reference>
<dbReference type="GO" id="GO:0005634">
    <property type="term" value="C:nucleus"/>
    <property type="evidence" value="ECO:0007669"/>
    <property type="project" value="TreeGrafter"/>
</dbReference>
<dbReference type="Gene3D" id="3.10.20.90">
    <property type="entry name" value="Phosphatidylinositol 3-kinase Catalytic Subunit, Chain A, domain 1"/>
    <property type="match status" value="1"/>
</dbReference>
<comment type="subcellular location">
    <subcellularLocation>
        <location evidence="1">Cytoplasm</location>
    </subcellularLocation>
</comment>
<evidence type="ECO:0000256" key="1">
    <source>
        <dbReference type="ARBA" id="ARBA00004496"/>
    </source>
</evidence>
<dbReference type="PROSITE" id="PS50877">
    <property type="entry name" value="GOLOCO"/>
    <property type="match status" value="1"/>
</dbReference>
<organism evidence="8 9">
    <name type="scientific">Mola mola</name>
    <name type="common">Ocean sunfish</name>
    <name type="synonym">Tetraodon mola</name>
    <dbReference type="NCBI Taxonomy" id="94237"/>
    <lineage>
        <taxon>Eukaryota</taxon>
        <taxon>Metazoa</taxon>
        <taxon>Chordata</taxon>
        <taxon>Craniata</taxon>
        <taxon>Vertebrata</taxon>
        <taxon>Euteleostomi</taxon>
        <taxon>Actinopterygii</taxon>
        <taxon>Neopterygii</taxon>
        <taxon>Teleostei</taxon>
        <taxon>Neoteleostei</taxon>
        <taxon>Acanthomorphata</taxon>
        <taxon>Eupercaria</taxon>
        <taxon>Tetraodontiformes</taxon>
        <taxon>Molidae</taxon>
        <taxon>Mola</taxon>
    </lineage>
</organism>
<dbReference type="GO" id="GO:0005096">
    <property type="term" value="F:GTPase activator activity"/>
    <property type="evidence" value="ECO:0007669"/>
    <property type="project" value="UniProtKB-KW"/>
</dbReference>
<feature type="compositionally biased region" description="Polar residues" evidence="5">
    <location>
        <begin position="688"/>
        <end position="702"/>
    </location>
</feature>
<dbReference type="Pfam" id="PF02188">
    <property type="entry name" value="GoLoco"/>
    <property type="match status" value="1"/>
</dbReference>
<dbReference type="Pfam" id="PF16612">
    <property type="entry name" value="RGS12_usC"/>
    <property type="match status" value="1"/>
</dbReference>
<dbReference type="Gene3D" id="1.10.167.10">
    <property type="entry name" value="Regulator of G-protein Signalling 4, domain 2"/>
    <property type="match status" value="1"/>
</dbReference>
<dbReference type="FunFam" id="1.10.167.10:FF:000001">
    <property type="entry name" value="Putative regulator of g-protein signaling 12"/>
    <property type="match status" value="1"/>
</dbReference>
<dbReference type="InterPro" id="IPR003116">
    <property type="entry name" value="RBD_dom"/>
</dbReference>
<evidence type="ECO:0000256" key="5">
    <source>
        <dbReference type="SAM" id="MobiDB-lite"/>
    </source>
</evidence>
<evidence type="ECO:0000313" key="9">
    <source>
        <dbReference type="Proteomes" id="UP000261620"/>
    </source>
</evidence>
<evidence type="ECO:0000256" key="4">
    <source>
        <dbReference type="ARBA" id="ARBA00022737"/>
    </source>
</evidence>
<dbReference type="PANTHER" id="PTHR45945:SF1">
    <property type="entry name" value="REGULATOR OF G-PROTEIN SIGNALING 12"/>
    <property type="match status" value="1"/>
</dbReference>
<dbReference type="InterPro" id="IPR046995">
    <property type="entry name" value="RGS10/12/14-like"/>
</dbReference>
<keyword evidence="4" id="KW-0677">Repeat</keyword>
<dbReference type="SMART" id="SM00455">
    <property type="entry name" value="RBD"/>
    <property type="match status" value="2"/>
</dbReference>
<dbReference type="SMART" id="SM00390">
    <property type="entry name" value="GoLoco"/>
    <property type="match status" value="1"/>
</dbReference>
<feature type="compositionally biased region" description="Polar residues" evidence="5">
    <location>
        <begin position="467"/>
        <end position="479"/>
    </location>
</feature>
<feature type="domain" description="RBD" evidence="7">
    <location>
        <begin position="276"/>
        <end position="346"/>
    </location>
</feature>
<proteinExistence type="predicted"/>
<dbReference type="InterPro" id="IPR036305">
    <property type="entry name" value="RGS_sf"/>
</dbReference>
<feature type="region of interest" description="Disordered" evidence="5">
    <location>
        <begin position="677"/>
        <end position="702"/>
    </location>
</feature>
<feature type="domain" description="RGS" evidence="6">
    <location>
        <begin position="50"/>
        <end position="167"/>
    </location>
</feature>
<reference evidence="8" key="1">
    <citation type="submission" date="2025-08" db="UniProtKB">
        <authorList>
            <consortium name="Ensembl"/>
        </authorList>
    </citation>
    <scope>IDENTIFICATION</scope>
</reference>
<feature type="compositionally biased region" description="Polar residues" evidence="5">
    <location>
        <begin position="551"/>
        <end position="575"/>
    </location>
</feature>
<dbReference type="STRING" id="94237.ENSMMOP00000009287"/>
<dbReference type="InterPro" id="IPR003109">
    <property type="entry name" value="GoLoco_motif"/>
</dbReference>
<sequence>VSLKEVTTELNSVELQGCSSDNSLNSNASLPSVQSHRRHTERRVASWAVCFERLLQDPVGVRYFSEFLKKEFSEENILFWQACEFFSHVPENDNKQLSQRAREIYNSFLSSKATTPVNIDSQAQLADDILNAPRPDMFKEQQLQIYNLMKFDSYTRFLKSLLFQECMLAEVEGRPLPDPYHIPSSPTSKHSTTGSDRSNLSTPKKEDKKSKSGRSLNEDSRDDSGDRRKGMFFSWSRNRSFGKGPKKRELADFNYSHNGRRESQGSLSSGASLELGICTLFIPNCEITVAAAAAGVSIRDLLLGLCEKLCINMAAIDLFLVGGEKPLVLDQDCLTLCSRDLRLEKRTLFRLDLVPINRSVGLKAKPTKPVTEVLRPVVAKYGLHLSDLVARISGELEPLDLGLPISNLDGLRVVLDIAENTPGKGKGTNGSNAPLRSPCGLQGEDRPSGKAGSAHPHGANGKAGPSPDTSSQALPNHSVSLHKAPEKRKQKKINIDEAEEFFDLISKAQSNRADDQRGLLNKSDLQLPDFLRLSPVATEQAAPPPYDPEPSCSTPYSHNTNNGSFPSSGRQGNKANSNDRGGRGGSGHLLNASHQSHSLDSALGMEGGGGRKARPPPPFPGTISPIHPSQAGLRCPLQDSVRGELVQMLEEDTLSDLTLVGEGDINSPSLNYISPSALQCRRHPRPHQQAQDARPSSGTSPV</sequence>
<feature type="compositionally biased region" description="Basic and acidic residues" evidence="5">
    <location>
        <begin position="203"/>
        <end position="227"/>
    </location>
</feature>
<dbReference type="PANTHER" id="PTHR45945">
    <property type="entry name" value="REGULATOR OF G-PROTEIN SIGNALING LOCO"/>
    <property type="match status" value="1"/>
</dbReference>
<feature type="compositionally biased region" description="Polar residues" evidence="5">
    <location>
        <begin position="184"/>
        <end position="202"/>
    </location>
</feature>
<feature type="region of interest" description="Disordered" evidence="5">
    <location>
        <begin position="178"/>
        <end position="227"/>
    </location>
</feature>
<name>A0A3Q3WBA9_MOLML</name>
<dbReference type="PROSITE" id="PS50132">
    <property type="entry name" value="RGS"/>
    <property type="match status" value="1"/>
</dbReference>
<evidence type="ECO:0000259" key="7">
    <source>
        <dbReference type="PROSITE" id="PS50898"/>
    </source>
</evidence>
<dbReference type="SUPFAM" id="SSF54236">
    <property type="entry name" value="Ubiquitin-like"/>
    <property type="match status" value="2"/>
</dbReference>
<dbReference type="SUPFAM" id="SSF48097">
    <property type="entry name" value="Regulator of G-protein signaling, RGS"/>
    <property type="match status" value="1"/>
</dbReference>
<dbReference type="InterPro" id="IPR044926">
    <property type="entry name" value="RGS_subdomain_2"/>
</dbReference>
<dbReference type="GO" id="GO:0008277">
    <property type="term" value="P:regulation of G protein-coupled receptor signaling pathway"/>
    <property type="evidence" value="ECO:0007669"/>
    <property type="project" value="TreeGrafter"/>
</dbReference>
<dbReference type="GO" id="GO:0005886">
    <property type="term" value="C:plasma membrane"/>
    <property type="evidence" value="ECO:0007669"/>
    <property type="project" value="TreeGrafter"/>
</dbReference>
<protein>
    <submittedName>
        <fullName evidence="8">Uncharacterized protein</fullName>
    </submittedName>
</protein>
<dbReference type="PRINTS" id="PR01301">
    <property type="entry name" value="RGSPROTEIN"/>
</dbReference>
<evidence type="ECO:0000259" key="6">
    <source>
        <dbReference type="PROSITE" id="PS50132"/>
    </source>
</evidence>
<dbReference type="InterPro" id="IPR016137">
    <property type="entry name" value="RGS"/>
</dbReference>
<dbReference type="AlphaFoldDB" id="A0A3Q3WBA9"/>
<dbReference type="GO" id="GO:0005737">
    <property type="term" value="C:cytoplasm"/>
    <property type="evidence" value="ECO:0007669"/>
    <property type="project" value="UniProtKB-SubCell"/>
</dbReference>
<dbReference type="InterPro" id="IPR029071">
    <property type="entry name" value="Ubiquitin-like_domsf"/>
</dbReference>
<evidence type="ECO:0000313" key="8">
    <source>
        <dbReference type="Ensembl" id="ENSMMOP00000009287.1"/>
    </source>
</evidence>
<keyword evidence="2" id="KW-0343">GTPase activation</keyword>
<dbReference type="PROSITE" id="PS50898">
    <property type="entry name" value="RBD"/>
    <property type="match status" value="2"/>
</dbReference>
<dbReference type="Ensembl" id="ENSMMOT00000009452.1">
    <property type="protein sequence ID" value="ENSMMOP00000009287.1"/>
    <property type="gene ID" value="ENSMMOG00000007192.1"/>
</dbReference>
<feature type="region of interest" description="Disordered" evidence="5">
    <location>
        <begin position="421"/>
        <end position="492"/>
    </location>
</feature>
<evidence type="ECO:0000256" key="2">
    <source>
        <dbReference type="ARBA" id="ARBA00022468"/>
    </source>
</evidence>
<keyword evidence="3" id="KW-0963">Cytoplasm</keyword>
<dbReference type="GO" id="GO:0007165">
    <property type="term" value="P:signal transduction"/>
    <property type="evidence" value="ECO:0007669"/>
    <property type="project" value="InterPro"/>
</dbReference>
<dbReference type="InterPro" id="IPR024066">
    <property type="entry name" value="RGS_subdom1/3"/>
</dbReference>
<evidence type="ECO:0000256" key="3">
    <source>
        <dbReference type="ARBA" id="ARBA00022490"/>
    </source>
</evidence>
<dbReference type="Pfam" id="PF00615">
    <property type="entry name" value="RGS"/>
    <property type="match status" value="1"/>
</dbReference>
<feature type="domain" description="RBD" evidence="7">
    <location>
        <begin position="348"/>
        <end position="418"/>
    </location>
</feature>
<dbReference type="InterPro" id="IPR037880">
    <property type="entry name" value="RGS12_RGS"/>
</dbReference>
<keyword evidence="9" id="KW-1185">Reference proteome</keyword>
<dbReference type="Pfam" id="PF16613">
    <property type="entry name" value="RGS12_us1"/>
    <property type="match status" value="1"/>
</dbReference>
<feature type="region of interest" description="Disordered" evidence="5">
    <location>
        <begin position="538"/>
        <end position="632"/>
    </location>
</feature>
<dbReference type="Gene3D" id="1.10.196.10">
    <property type="match status" value="1"/>
</dbReference>
<dbReference type="Proteomes" id="UP000261620">
    <property type="component" value="Unplaced"/>
</dbReference>
<accession>A0A3Q3WBA9</accession>